<evidence type="ECO:0000313" key="2">
    <source>
        <dbReference type="Proteomes" id="UP000184085"/>
    </source>
</evidence>
<evidence type="ECO:0008006" key="3">
    <source>
        <dbReference type="Google" id="ProtNLM"/>
    </source>
</evidence>
<sequence>MAAWLDPSQETGLIAELGELLERAGLSHRSDVKAILKDGKDALVALGHFDGRSAVFKAYRSEDAAKLVENSVAALMRYGARLDGLGSAVVQVLASSPASGLLVMEEAQGTQASRLPDRLDVDQAAHMRRAARWLTQCAGSDTVERGFAPNKSLRPLEDYIRGHDALAAECTDLLKSLKSQRPALRGHPLIWGPTHGDFAPVNLVDDGRCLIAFDVQGVPTLPLIKVAAHFLVARDFKRAITQPLQWGLDAQTTRDFLQEFERQIAVDTLAIRFFVGHAILRRLLFDSFKGKGRENAKVRAQHYLQDLRE</sequence>
<proteinExistence type="predicted"/>
<protein>
    <recommendedName>
        <fullName evidence="3">Aminoglycoside phosphotransferase domain-containing protein</fullName>
    </recommendedName>
</protein>
<name>A0A1M4N6Z5_9RHOB</name>
<dbReference type="AlphaFoldDB" id="A0A1M4N6Z5"/>
<dbReference type="RefSeq" id="WP_143152123.1">
    <property type="nucleotide sequence ID" value="NZ_FMJB01000061.1"/>
</dbReference>
<evidence type="ECO:0000313" key="1">
    <source>
        <dbReference type="EMBL" id="SCM68916.1"/>
    </source>
</evidence>
<dbReference type="EMBL" id="FMJB01000061">
    <property type="protein sequence ID" value="SCM68916.1"/>
    <property type="molecule type" value="Genomic_DNA"/>
</dbReference>
<dbReference type="InterPro" id="IPR011009">
    <property type="entry name" value="Kinase-like_dom_sf"/>
</dbReference>
<gene>
    <name evidence="1" type="ORF">KARMA_3146</name>
</gene>
<accession>A0A1M4N6Z5</accession>
<dbReference type="Proteomes" id="UP000184085">
    <property type="component" value="Unassembled WGS sequence"/>
</dbReference>
<dbReference type="SUPFAM" id="SSF56112">
    <property type="entry name" value="Protein kinase-like (PK-like)"/>
    <property type="match status" value="1"/>
</dbReference>
<keyword evidence="2" id="KW-1185">Reference proteome</keyword>
<reference evidence="2" key="1">
    <citation type="submission" date="2016-09" db="EMBL/GenBank/DDBJ databases">
        <authorList>
            <person name="Wibberg D."/>
        </authorList>
    </citation>
    <scope>NUCLEOTIDE SEQUENCE [LARGE SCALE GENOMIC DNA]</scope>
</reference>
<organism evidence="1 2">
    <name type="scientific">Donghicola eburneus</name>
    <dbReference type="NCBI Taxonomy" id="393278"/>
    <lineage>
        <taxon>Bacteria</taxon>
        <taxon>Pseudomonadati</taxon>
        <taxon>Pseudomonadota</taxon>
        <taxon>Alphaproteobacteria</taxon>
        <taxon>Rhodobacterales</taxon>
        <taxon>Roseobacteraceae</taxon>
        <taxon>Donghicola</taxon>
    </lineage>
</organism>